<gene>
    <name evidence="5" type="ORF">ET495_09140</name>
</gene>
<organism evidence="5 6">
    <name type="scientific">Xylanimonas allomyrinae</name>
    <dbReference type="NCBI Taxonomy" id="2509459"/>
    <lineage>
        <taxon>Bacteria</taxon>
        <taxon>Bacillati</taxon>
        <taxon>Actinomycetota</taxon>
        <taxon>Actinomycetes</taxon>
        <taxon>Micrococcales</taxon>
        <taxon>Promicromonosporaceae</taxon>
        <taxon>Xylanimonas</taxon>
    </lineage>
</organism>
<protein>
    <submittedName>
        <fullName evidence="5">Glycosyltransferase</fullName>
    </submittedName>
</protein>
<name>A0A4P6EM71_9MICO</name>
<accession>A0A4P6EM71</accession>
<evidence type="ECO:0000256" key="3">
    <source>
        <dbReference type="SAM" id="MobiDB-lite"/>
    </source>
</evidence>
<evidence type="ECO:0000256" key="2">
    <source>
        <dbReference type="ARBA" id="ARBA00022679"/>
    </source>
</evidence>
<dbReference type="PANTHER" id="PTHR12526">
    <property type="entry name" value="GLYCOSYLTRANSFERASE"/>
    <property type="match status" value="1"/>
</dbReference>
<sequence>MDAPCFREPPRSEVSLDRGARPDAEQRSALPGPPRRIPANLPRHGERSRVPKDRGTHPRLRRSRRDTRPARRKDCLIVRVAIASTTVPNIDGGGRLIVRWTADAIRAAGHEVEEFYFPFPPGVRPTMAALVGLRAVPLATSCDRLIAIRWPAHLIRHENKATWFIHHYRELFDLWDTKYRTHPDTPETRAYRRAFRQFDNLGLGESQDVFTNSLIVRDRVKRYNEIDATPLFPPLGGDTSRFRNDGTGDFIFYPSRVTLIKRQLLAVEAMRHTTSGVRLVIAGKPENQGYADLLRERVREHGLEDKVTLELDWMEESLKVALMASSLAVAYLPSDEDSYGYPSLEASHSGKPIVTVADAGGALEFVRDGVEGFVAEPDPKALAAAFDQLYEDKSASERMGLASYDRRAELGISWENVVPRLLGVAP</sequence>
<reference evidence="5 6" key="1">
    <citation type="submission" date="2019-01" db="EMBL/GenBank/DDBJ databases">
        <title>Genome sequencing of strain 2JSPR-7.</title>
        <authorList>
            <person name="Heo J."/>
            <person name="Kim S.-J."/>
            <person name="Kim J.-S."/>
            <person name="Hong S.-B."/>
            <person name="Kwon S.-W."/>
        </authorList>
    </citation>
    <scope>NUCLEOTIDE SEQUENCE [LARGE SCALE GENOMIC DNA]</scope>
    <source>
        <strain evidence="5 6">2JSPR-7</strain>
    </source>
</reference>
<feature type="compositionally biased region" description="Basic and acidic residues" evidence="3">
    <location>
        <begin position="43"/>
        <end position="56"/>
    </location>
</feature>
<dbReference type="Pfam" id="PF00534">
    <property type="entry name" value="Glycos_transf_1"/>
    <property type="match status" value="1"/>
</dbReference>
<keyword evidence="6" id="KW-1185">Reference proteome</keyword>
<evidence type="ECO:0000256" key="1">
    <source>
        <dbReference type="ARBA" id="ARBA00022676"/>
    </source>
</evidence>
<evidence type="ECO:0000259" key="4">
    <source>
        <dbReference type="Pfam" id="PF00534"/>
    </source>
</evidence>
<dbReference type="InterPro" id="IPR001296">
    <property type="entry name" value="Glyco_trans_1"/>
</dbReference>
<dbReference type="OrthoDB" id="9814612at2"/>
<proteinExistence type="predicted"/>
<evidence type="ECO:0000313" key="6">
    <source>
        <dbReference type="Proteomes" id="UP000291758"/>
    </source>
</evidence>
<feature type="region of interest" description="Disordered" evidence="3">
    <location>
        <begin position="1"/>
        <end position="69"/>
    </location>
</feature>
<dbReference type="CDD" id="cd03801">
    <property type="entry name" value="GT4_PimA-like"/>
    <property type="match status" value="1"/>
</dbReference>
<keyword evidence="1" id="KW-0328">Glycosyltransferase</keyword>
<dbReference type="Gene3D" id="3.40.50.2000">
    <property type="entry name" value="Glycogen Phosphorylase B"/>
    <property type="match status" value="1"/>
</dbReference>
<evidence type="ECO:0000313" key="5">
    <source>
        <dbReference type="EMBL" id="QAY63386.1"/>
    </source>
</evidence>
<dbReference type="GO" id="GO:0016757">
    <property type="term" value="F:glycosyltransferase activity"/>
    <property type="evidence" value="ECO:0007669"/>
    <property type="project" value="UniProtKB-KW"/>
</dbReference>
<dbReference type="AlphaFoldDB" id="A0A4P6EM71"/>
<feature type="domain" description="Glycosyl transferase family 1" evidence="4">
    <location>
        <begin position="245"/>
        <end position="403"/>
    </location>
</feature>
<dbReference type="Proteomes" id="UP000291758">
    <property type="component" value="Chromosome"/>
</dbReference>
<dbReference type="SUPFAM" id="SSF53756">
    <property type="entry name" value="UDP-Glycosyltransferase/glycogen phosphorylase"/>
    <property type="match status" value="1"/>
</dbReference>
<dbReference type="KEGG" id="xyl:ET495_09140"/>
<keyword evidence="2 5" id="KW-0808">Transferase</keyword>
<dbReference type="PANTHER" id="PTHR12526:SF510">
    <property type="entry name" value="D-INOSITOL 3-PHOSPHATE GLYCOSYLTRANSFERASE"/>
    <property type="match status" value="1"/>
</dbReference>
<feature type="compositionally biased region" description="Basic and acidic residues" evidence="3">
    <location>
        <begin position="8"/>
        <end position="26"/>
    </location>
</feature>
<dbReference type="EMBL" id="CP035495">
    <property type="protein sequence ID" value="QAY63386.1"/>
    <property type="molecule type" value="Genomic_DNA"/>
</dbReference>